<dbReference type="AlphaFoldDB" id="A0A2N3RDK8"/>
<evidence type="ECO:0000313" key="4">
    <source>
        <dbReference type="Proteomes" id="UP000233748"/>
    </source>
</evidence>
<dbReference type="EMBL" id="PHKV01000032">
    <property type="protein sequence ID" value="PKV10575.1"/>
    <property type="molecule type" value="Genomic_DNA"/>
</dbReference>
<reference evidence="3 4" key="1">
    <citation type="submission" date="2017-11" db="EMBL/GenBank/DDBJ databases">
        <title>Xanthomonas prunicola sp. nov., a novel pathogen that affects nectarine (Prunus persica var. nectarine) trees.</title>
        <authorList>
            <person name="Lopez M."/>
            <person name="Lopez-Soriano P."/>
            <person name="Garita-Cambronero J."/>
            <person name="Beltran C."/>
            <person name="Taghouti G."/>
            <person name="Portier P."/>
            <person name="Cubero J."/>
            <person name="Fischer-Le Saux M."/>
            <person name="Marco-Noales E."/>
        </authorList>
    </citation>
    <scope>NUCLEOTIDE SEQUENCE [LARGE SCALE GENOMIC DNA]</scope>
    <source>
        <strain evidence="1 3">CFBP8353</strain>
        <strain evidence="2 4">CFBP8354</strain>
    </source>
</reference>
<sequence length="57" mass="6182">MPRHAAVETQCTATHACLHTGTTTYVGTCRFRAPDRSTVRIGSRLFATSAAIHRPTP</sequence>
<organism evidence="1 3">
    <name type="scientific">Xanthomonas prunicola</name>
    <dbReference type="NCBI Taxonomy" id="2053930"/>
    <lineage>
        <taxon>Bacteria</taxon>
        <taxon>Pseudomonadati</taxon>
        <taxon>Pseudomonadota</taxon>
        <taxon>Gammaproteobacteria</taxon>
        <taxon>Lysobacterales</taxon>
        <taxon>Lysobacteraceae</taxon>
        <taxon>Xanthomonas</taxon>
    </lineage>
</organism>
<evidence type="ECO:0000313" key="2">
    <source>
        <dbReference type="EMBL" id="PKV14877.1"/>
    </source>
</evidence>
<proteinExistence type="predicted"/>
<dbReference type="Proteomes" id="UP000233748">
    <property type="component" value="Unassembled WGS sequence"/>
</dbReference>
<comment type="caution">
    <text evidence="1">The sequence shown here is derived from an EMBL/GenBank/DDBJ whole genome shotgun (WGS) entry which is preliminary data.</text>
</comment>
<dbReference type="OrthoDB" id="9912649at2"/>
<gene>
    <name evidence="1" type="ORF">XpruCFBP8353_22705</name>
    <name evidence="2" type="ORF">XpruCFBP8354_22600</name>
</gene>
<keyword evidence="4" id="KW-1185">Reference proteome</keyword>
<accession>A0A2N3RDK8</accession>
<protein>
    <submittedName>
        <fullName evidence="1">4-oxalomesaconate hydratase</fullName>
    </submittedName>
</protein>
<name>A0A2N3RDK8_9XANT</name>
<evidence type="ECO:0000313" key="1">
    <source>
        <dbReference type="EMBL" id="PKV10575.1"/>
    </source>
</evidence>
<dbReference type="Proteomes" id="UP000233720">
    <property type="component" value="Unassembled WGS sequence"/>
</dbReference>
<evidence type="ECO:0000313" key="3">
    <source>
        <dbReference type="Proteomes" id="UP000233720"/>
    </source>
</evidence>
<dbReference type="EMBL" id="PHKW01000024">
    <property type="protein sequence ID" value="PKV14877.1"/>
    <property type="molecule type" value="Genomic_DNA"/>
</dbReference>